<dbReference type="OrthoDB" id="9811033at2"/>
<dbReference type="Pfam" id="PF00550">
    <property type="entry name" value="PP-binding"/>
    <property type="match status" value="1"/>
</dbReference>
<sequence length="77" mass="8958">MRDTYKKLTKVFREVFDDDSIELTPETTANDIEDWDSIEHINLIAAVEDAFGMRFQMREVSGMKNVGEMVQIIESRT</sequence>
<dbReference type="BioCyc" id="RCHA213810:RUM_RS07415-MONOMER"/>
<accession>D4LDC2</accession>
<name>D4LDC2_RUMC1</name>
<reference evidence="2" key="2">
    <citation type="submission" date="2010-03" db="EMBL/GenBank/DDBJ databases">
        <authorList>
            <person name="Pajon A."/>
        </authorList>
    </citation>
    <scope>NUCLEOTIDE SEQUENCE</scope>
    <source>
        <strain evidence="2">Type strain: 18P13</strain>
    </source>
</reference>
<gene>
    <name evidence="2" type="ordered locus">RUM_15230</name>
</gene>
<feature type="domain" description="Carrier" evidence="1">
    <location>
        <begin position="1"/>
        <end position="77"/>
    </location>
</feature>
<keyword evidence="3" id="KW-1185">Reference proteome</keyword>
<dbReference type="PATRIC" id="fig|213810.4.peg.1421"/>
<dbReference type="InterPro" id="IPR009081">
    <property type="entry name" value="PP-bd_ACP"/>
</dbReference>
<proteinExistence type="predicted"/>
<dbReference type="PROSITE" id="PS50075">
    <property type="entry name" value="CARRIER"/>
    <property type="match status" value="1"/>
</dbReference>
<evidence type="ECO:0000313" key="3">
    <source>
        <dbReference type="Proteomes" id="UP000007054"/>
    </source>
</evidence>
<dbReference type="GeneID" id="83156242"/>
<dbReference type="STRING" id="213810.RUM_15230"/>
<dbReference type="Proteomes" id="UP000007054">
    <property type="component" value="Chromosome"/>
</dbReference>
<evidence type="ECO:0000259" key="1">
    <source>
        <dbReference type="PROSITE" id="PS50075"/>
    </source>
</evidence>
<dbReference type="RefSeq" id="WP_015558523.1">
    <property type="nucleotide sequence ID" value="NC_021039.1"/>
</dbReference>
<organism evidence="2 3">
    <name type="scientific">Ruminococcus champanellensis (strain DSM 18848 / JCM 17042 / KCTC 15320 / 18P13)</name>
    <dbReference type="NCBI Taxonomy" id="213810"/>
    <lineage>
        <taxon>Bacteria</taxon>
        <taxon>Bacillati</taxon>
        <taxon>Bacillota</taxon>
        <taxon>Clostridia</taxon>
        <taxon>Eubacteriales</taxon>
        <taxon>Oscillospiraceae</taxon>
        <taxon>Ruminococcus</taxon>
    </lineage>
</organism>
<dbReference type="Gene3D" id="1.10.1200.10">
    <property type="entry name" value="ACP-like"/>
    <property type="match status" value="1"/>
</dbReference>
<dbReference type="InterPro" id="IPR036736">
    <property type="entry name" value="ACP-like_sf"/>
</dbReference>
<dbReference type="KEGG" id="rch:RUM_15230"/>
<dbReference type="HOGENOM" id="CLU_108696_20_2_9"/>
<evidence type="ECO:0000313" key="2">
    <source>
        <dbReference type="EMBL" id="CBL17617.1"/>
    </source>
</evidence>
<dbReference type="SUPFAM" id="SSF47336">
    <property type="entry name" value="ACP-like"/>
    <property type="match status" value="1"/>
</dbReference>
<protein>
    <submittedName>
        <fullName evidence="2">Acyl carrier protein</fullName>
    </submittedName>
</protein>
<dbReference type="AlphaFoldDB" id="D4LDC2"/>
<dbReference type="EMBL" id="FP929052">
    <property type="protein sequence ID" value="CBL17617.1"/>
    <property type="molecule type" value="Genomic_DNA"/>
</dbReference>
<reference evidence="2" key="1">
    <citation type="submission" date="2010-03" db="EMBL/GenBank/DDBJ databases">
        <title>The genome sequence of Ruminococcus sp. 18P13.</title>
        <authorList>
            <consortium name="metaHIT consortium -- http://www.metahit.eu/"/>
            <person name="Pajon A."/>
            <person name="Turner K."/>
            <person name="Parkhill J."/>
            <person name="Bernalier A."/>
        </authorList>
    </citation>
    <scope>NUCLEOTIDE SEQUENCE [LARGE SCALE GENOMIC DNA]</scope>
    <source>
        <strain evidence="2">Type strain: 18P13</strain>
    </source>
</reference>